<evidence type="ECO:0000256" key="2">
    <source>
        <dbReference type="ARBA" id="ARBA00004370"/>
    </source>
</evidence>
<dbReference type="Gene3D" id="1.10.630.10">
    <property type="entry name" value="Cytochrome P450"/>
    <property type="match status" value="1"/>
</dbReference>
<evidence type="ECO:0000256" key="5">
    <source>
        <dbReference type="ARBA" id="ARBA00022617"/>
    </source>
</evidence>
<dbReference type="Proteomes" id="UP001219525">
    <property type="component" value="Unassembled WGS sequence"/>
</dbReference>
<evidence type="ECO:0000256" key="11">
    <source>
        <dbReference type="ARBA" id="ARBA00023033"/>
    </source>
</evidence>
<dbReference type="PRINTS" id="PR00385">
    <property type="entry name" value="P450"/>
</dbReference>
<dbReference type="GO" id="GO:0004497">
    <property type="term" value="F:monooxygenase activity"/>
    <property type="evidence" value="ECO:0007669"/>
    <property type="project" value="UniProtKB-KW"/>
</dbReference>
<sequence>MALISLILSPVAAVVLYVFYRLLLAPRFSVLRSLPGPPVTTWFGNHLQYVLDPTITPKIYQIFVQRYGRAVRIRGFFPWDERVLTLDPVSLSHIAKNTAIYEKPWASRRLITSIIGCGLLSAEGQVHKRQRRVVSPAFSGQNMRALVDISFKKGVQLAGAWMEMLPEPASTTRIDVCHFLSRATFDVMGLAGFDYNFNSILDETNELFAAYRDVFEVFISQGSPFRILLSIYLPFVNELFADETVRTKRRSQEVIHRVAGRLIQEKKQKIAEGEKSGEPYDEKDLLTLLLKSNAAQQLPREDRISDEDILNNINTFMFAGSDTSSLSMTWTLHLLAQYPDIQDRLRAELLTLASRFPLTLSDLTEDQIQSLNTELSGLPFLHNVTRESLRLIPPLHSTLRVATQTDEVPTMYPVHDRDGSVNETKHSFTIPKGTIVHASFEAFNLDETVWGDDAWDFNPDRWDNLPEAVQRHPWHFSNILTFSAGPRACPGFRFALIEIKLFYFILLTNFVFKESDKITKHNVVLTRPYLTGKFKDGTQCPLLVSRFIPPQ</sequence>
<keyword evidence="6" id="KW-0812">Transmembrane</keyword>
<dbReference type="InterPro" id="IPR036396">
    <property type="entry name" value="Cyt_P450_sf"/>
</dbReference>
<accession>A0AAD6YH07</accession>
<dbReference type="PRINTS" id="PR00463">
    <property type="entry name" value="EP450I"/>
</dbReference>
<comment type="caution">
    <text evidence="15">The sequence shown here is derived from an EMBL/GenBank/DDBJ whole genome shotgun (WGS) entry which is preliminary data.</text>
</comment>
<dbReference type="InterPro" id="IPR001128">
    <property type="entry name" value="Cyt_P450"/>
</dbReference>
<comment type="pathway">
    <text evidence="3">Secondary metabolite biosynthesis; terpenoid biosynthesis.</text>
</comment>
<reference evidence="15" key="1">
    <citation type="submission" date="2023-03" db="EMBL/GenBank/DDBJ databases">
        <title>Massive genome expansion in bonnet fungi (Mycena s.s.) driven by repeated elements and novel gene families across ecological guilds.</title>
        <authorList>
            <consortium name="Lawrence Berkeley National Laboratory"/>
            <person name="Harder C.B."/>
            <person name="Miyauchi S."/>
            <person name="Viragh M."/>
            <person name="Kuo A."/>
            <person name="Thoen E."/>
            <person name="Andreopoulos B."/>
            <person name="Lu D."/>
            <person name="Skrede I."/>
            <person name="Drula E."/>
            <person name="Henrissat B."/>
            <person name="Morin E."/>
            <person name="Kohler A."/>
            <person name="Barry K."/>
            <person name="LaButti K."/>
            <person name="Morin E."/>
            <person name="Salamov A."/>
            <person name="Lipzen A."/>
            <person name="Mereny Z."/>
            <person name="Hegedus B."/>
            <person name="Baldrian P."/>
            <person name="Stursova M."/>
            <person name="Weitz H."/>
            <person name="Taylor A."/>
            <person name="Grigoriev I.V."/>
            <person name="Nagy L.G."/>
            <person name="Martin F."/>
            <person name="Kauserud H."/>
        </authorList>
    </citation>
    <scope>NUCLEOTIDE SEQUENCE</scope>
    <source>
        <strain evidence="15">9144</strain>
    </source>
</reference>
<keyword evidence="5 13" id="KW-0349">Heme</keyword>
<name>A0AAD6YH07_9AGAR</name>
<dbReference type="PANTHER" id="PTHR24305:SF166">
    <property type="entry name" value="CYTOCHROME P450 12A4, MITOCHONDRIAL-RELATED"/>
    <property type="match status" value="1"/>
</dbReference>
<gene>
    <name evidence="15" type="ORF">GGX14DRAFT_451671</name>
</gene>
<keyword evidence="16" id="KW-1185">Reference proteome</keyword>
<dbReference type="GO" id="GO:0005506">
    <property type="term" value="F:iron ion binding"/>
    <property type="evidence" value="ECO:0007669"/>
    <property type="project" value="InterPro"/>
</dbReference>
<dbReference type="InterPro" id="IPR017972">
    <property type="entry name" value="Cyt_P450_CS"/>
</dbReference>
<evidence type="ECO:0000256" key="7">
    <source>
        <dbReference type="ARBA" id="ARBA00022723"/>
    </source>
</evidence>
<dbReference type="GO" id="GO:0016020">
    <property type="term" value="C:membrane"/>
    <property type="evidence" value="ECO:0007669"/>
    <property type="project" value="UniProtKB-SubCell"/>
</dbReference>
<comment type="similarity">
    <text evidence="4 14">Belongs to the cytochrome P450 family.</text>
</comment>
<keyword evidence="7 13" id="KW-0479">Metal-binding</keyword>
<dbReference type="InterPro" id="IPR050121">
    <property type="entry name" value="Cytochrome_P450_monoxygenase"/>
</dbReference>
<evidence type="ECO:0000256" key="13">
    <source>
        <dbReference type="PIRSR" id="PIRSR602401-1"/>
    </source>
</evidence>
<dbReference type="InterPro" id="IPR002401">
    <property type="entry name" value="Cyt_P450_E_grp-I"/>
</dbReference>
<evidence type="ECO:0000256" key="12">
    <source>
        <dbReference type="ARBA" id="ARBA00023136"/>
    </source>
</evidence>
<dbReference type="AlphaFoldDB" id="A0AAD6YH07"/>
<organism evidence="15 16">
    <name type="scientific">Mycena pura</name>
    <dbReference type="NCBI Taxonomy" id="153505"/>
    <lineage>
        <taxon>Eukaryota</taxon>
        <taxon>Fungi</taxon>
        <taxon>Dikarya</taxon>
        <taxon>Basidiomycota</taxon>
        <taxon>Agaricomycotina</taxon>
        <taxon>Agaricomycetes</taxon>
        <taxon>Agaricomycetidae</taxon>
        <taxon>Agaricales</taxon>
        <taxon>Marasmiineae</taxon>
        <taxon>Mycenaceae</taxon>
        <taxon>Mycena</taxon>
    </lineage>
</organism>
<evidence type="ECO:0000256" key="6">
    <source>
        <dbReference type="ARBA" id="ARBA00022692"/>
    </source>
</evidence>
<dbReference type="PANTHER" id="PTHR24305">
    <property type="entry name" value="CYTOCHROME P450"/>
    <property type="match status" value="1"/>
</dbReference>
<feature type="binding site" description="axial binding residue" evidence="13">
    <location>
        <position position="489"/>
    </location>
    <ligand>
        <name>heme</name>
        <dbReference type="ChEBI" id="CHEBI:30413"/>
    </ligand>
    <ligandPart>
        <name>Fe</name>
        <dbReference type="ChEBI" id="CHEBI:18248"/>
    </ligandPart>
</feature>
<protein>
    <submittedName>
        <fullName evidence="15">Cytochrome P450</fullName>
    </submittedName>
</protein>
<dbReference type="CDD" id="cd11069">
    <property type="entry name" value="CYP_FUM15-like"/>
    <property type="match status" value="1"/>
</dbReference>
<evidence type="ECO:0000313" key="16">
    <source>
        <dbReference type="Proteomes" id="UP001219525"/>
    </source>
</evidence>
<evidence type="ECO:0000256" key="10">
    <source>
        <dbReference type="ARBA" id="ARBA00023004"/>
    </source>
</evidence>
<evidence type="ECO:0000256" key="1">
    <source>
        <dbReference type="ARBA" id="ARBA00001971"/>
    </source>
</evidence>
<dbReference type="GO" id="GO:0016705">
    <property type="term" value="F:oxidoreductase activity, acting on paired donors, with incorporation or reduction of molecular oxygen"/>
    <property type="evidence" value="ECO:0007669"/>
    <property type="project" value="InterPro"/>
</dbReference>
<dbReference type="Pfam" id="PF00067">
    <property type="entry name" value="p450"/>
    <property type="match status" value="1"/>
</dbReference>
<proteinExistence type="inferred from homology"/>
<dbReference type="EMBL" id="JARJCW010000030">
    <property type="protein sequence ID" value="KAJ7209491.1"/>
    <property type="molecule type" value="Genomic_DNA"/>
</dbReference>
<keyword evidence="9 14" id="KW-0560">Oxidoreductase</keyword>
<keyword evidence="10 13" id="KW-0408">Iron</keyword>
<evidence type="ECO:0000256" key="3">
    <source>
        <dbReference type="ARBA" id="ARBA00004721"/>
    </source>
</evidence>
<evidence type="ECO:0000256" key="14">
    <source>
        <dbReference type="RuleBase" id="RU000461"/>
    </source>
</evidence>
<keyword evidence="8" id="KW-1133">Transmembrane helix</keyword>
<dbReference type="PROSITE" id="PS00086">
    <property type="entry name" value="CYTOCHROME_P450"/>
    <property type="match status" value="1"/>
</dbReference>
<evidence type="ECO:0000256" key="4">
    <source>
        <dbReference type="ARBA" id="ARBA00010617"/>
    </source>
</evidence>
<comment type="subcellular location">
    <subcellularLocation>
        <location evidence="2">Membrane</location>
    </subcellularLocation>
</comment>
<dbReference type="GO" id="GO:0020037">
    <property type="term" value="F:heme binding"/>
    <property type="evidence" value="ECO:0007669"/>
    <property type="project" value="InterPro"/>
</dbReference>
<comment type="cofactor">
    <cofactor evidence="1 13">
        <name>heme</name>
        <dbReference type="ChEBI" id="CHEBI:30413"/>
    </cofactor>
</comment>
<evidence type="ECO:0000256" key="8">
    <source>
        <dbReference type="ARBA" id="ARBA00022989"/>
    </source>
</evidence>
<keyword evidence="12" id="KW-0472">Membrane</keyword>
<evidence type="ECO:0000313" key="15">
    <source>
        <dbReference type="EMBL" id="KAJ7209491.1"/>
    </source>
</evidence>
<evidence type="ECO:0000256" key="9">
    <source>
        <dbReference type="ARBA" id="ARBA00023002"/>
    </source>
</evidence>
<keyword evidence="11 14" id="KW-0503">Monooxygenase</keyword>
<dbReference type="SUPFAM" id="SSF48264">
    <property type="entry name" value="Cytochrome P450"/>
    <property type="match status" value="1"/>
</dbReference>